<comment type="caution">
    <text evidence="1">The sequence shown here is derived from an EMBL/GenBank/DDBJ whole genome shotgun (WGS) entry which is preliminary data.</text>
</comment>
<dbReference type="EMBL" id="CM046393">
    <property type="protein sequence ID" value="KAI8553102.1"/>
    <property type="molecule type" value="Genomic_DNA"/>
</dbReference>
<accession>A0ACC0NIB3</accession>
<reference evidence="1" key="1">
    <citation type="submission" date="2022-02" db="EMBL/GenBank/DDBJ databases">
        <title>Plant Genome Project.</title>
        <authorList>
            <person name="Zhang R.-G."/>
        </authorList>
    </citation>
    <scope>NUCLEOTIDE SEQUENCE</scope>
    <source>
        <strain evidence="1">AT1</strain>
    </source>
</reference>
<protein>
    <submittedName>
        <fullName evidence="1">Uncharacterized protein</fullName>
    </submittedName>
</protein>
<proteinExistence type="predicted"/>
<evidence type="ECO:0000313" key="2">
    <source>
        <dbReference type="Proteomes" id="UP001062846"/>
    </source>
</evidence>
<sequence>MVGLEKTTQRSNTSRYPWDLDAEMLDEEEEFELRLQEALAAGIFSETSRTQKELEPSELHQKKVKKQGRRSST</sequence>
<name>A0ACC0NIB3_RHOML</name>
<gene>
    <name evidence="1" type="ORF">RHMOL_Rhmol06G0319200</name>
</gene>
<evidence type="ECO:0000313" key="1">
    <source>
        <dbReference type="EMBL" id="KAI8553102.1"/>
    </source>
</evidence>
<organism evidence="1 2">
    <name type="scientific">Rhododendron molle</name>
    <name type="common">Chinese azalea</name>
    <name type="synonym">Azalea mollis</name>
    <dbReference type="NCBI Taxonomy" id="49168"/>
    <lineage>
        <taxon>Eukaryota</taxon>
        <taxon>Viridiplantae</taxon>
        <taxon>Streptophyta</taxon>
        <taxon>Embryophyta</taxon>
        <taxon>Tracheophyta</taxon>
        <taxon>Spermatophyta</taxon>
        <taxon>Magnoliopsida</taxon>
        <taxon>eudicotyledons</taxon>
        <taxon>Gunneridae</taxon>
        <taxon>Pentapetalae</taxon>
        <taxon>asterids</taxon>
        <taxon>Ericales</taxon>
        <taxon>Ericaceae</taxon>
        <taxon>Ericoideae</taxon>
        <taxon>Rhodoreae</taxon>
        <taxon>Rhododendron</taxon>
    </lineage>
</organism>
<dbReference type="Proteomes" id="UP001062846">
    <property type="component" value="Chromosome 6"/>
</dbReference>
<keyword evidence="2" id="KW-1185">Reference proteome</keyword>